<reference evidence="1 2" key="1">
    <citation type="submission" date="2012-10" db="EMBL/GenBank/DDBJ databases">
        <title>Genome sequence of Vibrio Cholerae HENC-02.</title>
        <authorList>
            <person name="Eppinger M."/>
            <person name="Hasan N.A."/>
            <person name="Sengamalay N."/>
            <person name="Hine E."/>
            <person name="Su Q."/>
            <person name="Daugherty S.C."/>
            <person name="Young S."/>
            <person name="Sadzewicz L."/>
            <person name="Tallon L."/>
            <person name="Cebula T.A."/>
            <person name="Ravel J."/>
            <person name="Colwell R.R."/>
        </authorList>
    </citation>
    <scope>NUCLEOTIDE SEQUENCE [LARGE SCALE GENOMIC DNA]</scope>
    <source>
        <strain evidence="1 2">HENC-02</strain>
    </source>
</reference>
<proteinExistence type="predicted"/>
<accession>A0A454D509</accession>
<gene>
    <name evidence="1" type="ORF">VCHENC02_0889B</name>
</gene>
<comment type="caution">
    <text evidence="1">The sequence shown here is derived from an EMBL/GenBank/DDBJ whole genome shotgun (WGS) entry which is preliminary data.</text>
</comment>
<sequence length="17" mass="1951">HRKEEASVSFFCACFSC</sequence>
<dbReference type="AlphaFoldDB" id="A0A454D509"/>
<name>A0A454D509_VIBHA</name>
<feature type="non-terminal residue" evidence="1">
    <location>
        <position position="1"/>
    </location>
</feature>
<evidence type="ECO:0000313" key="1">
    <source>
        <dbReference type="EMBL" id="EKM33690.1"/>
    </source>
</evidence>
<dbReference type="EMBL" id="AJSR01000149">
    <property type="protein sequence ID" value="EKM33690.1"/>
    <property type="molecule type" value="Genomic_DNA"/>
</dbReference>
<evidence type="ECO:0000313" key="2">
    <source>
        <dbReference type="Proteomes" id="UP000008367"/>
    </source>
</evidence>
<protein>
    <submittedName>
        <fullName evidence="1">Uncharacterized protein</fullName>
    </submittedName>
</protein>
<dbReference type="Proteomes" id="UP000008367">
    <property type="component" value="Unassembled WGS sequence"/>
</dbReference>
<organism evidence="1 2">
    <name type="scientific">Vibrio harveyi</name>
    <name type="common">Beneckea harveyi</name>
    <dbReference type="NCBI Taxonomy" id="669"/>
    <lineage>
        <taxon>Bacteria</taxon>
        <taxon>Pseudomonadati</taxon>
        <taxon>Pseudomonadota</taxon>
        <taxon>Gammaproteobacteria</taxon>
        <taxon>Vibrionales</taxon>
        <taxon>Vibrionaceae</taxon>
        <taxon>Vibrio</taxon>
    </lineage>
</organism>